<organism evidence="2 3">
    <name type="scientific">Fervidobacterium nodosum (strain ATCC 35602 / DSM 5306 / Rt17-B1)</name>
    <dbReference type="NCBI Taxonomy" id="381764"/>
    <lineage>
        <taxon>Bacteria</taxon>
        <taxon>Thermotogati</taxon>
        <taxon>Thermotogota</taxon>
        <taxon>Thermotogae</taxon>
        <taxon>Thermotogales</taxon>
        <taxon>Fervidobacteriaceae</taxon>
        <taxon>Fervidobacterium</taxon>
    </lineage>
</organism>
<evidence type="ECO:0000313" key="3">
    <source>
        <dbReference type="Proteomes" id="UP000002415"/>
    </source>
</evidence>
<reference evidence="2 3" key="1">
    <citation type="submission" date="2007-07" db="EMBL/GenBank/DDBJ databases">
        <title>Complete sequence of Fervidobacterium nodosum Rt17-B1.</title>
        <authorList>
            <consortium name="US DOE Joint Genome Institute"/>
            <person name="Copeland A."/>
            <person name="Lucas S."/>
            <person name="Lapidus A."/>
            <person name="Barry K."/>
            <person name="Glavina del Rio T."/>
            <person name="Dalin E."/>
            <person name="Tice H."/>
            <person name="Pitluck S."/>
            <person name="Saunders E."/>
            <person name="Brettin T."/>
            <person name="Bruce D."/>
            <person name="Detter J.C."/>
            <person name="Han C."/>
            <person name="Schmutz J."/>
            <person name="Larimer F."/>
            <person name="Land M."/>
            <person name="Hauser L."/>
            <person name="Kyrpides N."/>
            <person name="Mikhailova N."/>
            <person name="Nelson K."/>
            <person name="Gogarten J.P."/>
            <person name="Noll K."/>
            <person name="Richardson P."/>
        </authorList>
    </citation>
    <scope>NUCLEOTIDE SEQUENCE [LARGE SCALE GENOMIC DNA]</scope>
    <source>
        <strain evidence="3">ATCC 35602 / DSM 5306 / Rt17-B1</strain>
    </source>
</reference>
<dbReference type="STRING" id="381764.Fnod_1547"/>
<dbReference type="RefSeq" id="WP_011994695.1">
    <property type="nucleotide sequence ID" value="NC_009718.1"/>
</dbReference>
<dbReference type="AlphaFoldDB" id="A7HNA7"/>
<dbReference type="EMBL" id="CP000771">
    <property type="protein sequence ID" value="ABS61390.1"/>
    <property type="molecule type" value="Genomic_DNA"/>
</dbReference>
<name>A7HNA7_FERNB</name>
<dbReference type="HOGENOM" id="CLU_324346_0_0_0"/>
<feature type="chain" id="PRO_5002710332" evidence="1">
    <location>
        <begin position="25"/>
        <end position="890"/>
    </location>
</feature>
<dbReference type="SUPFAM" id="SSF63829">
    <property type="entry name" value="Calcium-dependent phosphotriesterase"/>
    <property type="match status" value="1"/>
</dbReference>
<evidence type="ECO:0000256" key="1">
    <source>
        <dbReference type="SAM" id="SignalP"/>
    </source>
</evidence>
<evidence type="ECO:0000313" key="2">
    <source>
        <dbReference type="EMBL" id="ABS61390.1"/>
    </source>
</evidence>
<reference evidence="2 3" key="2">
    <citation type="journal article" date="2009" name="Proc. Natl. Acad. Sci. U.S.A.">
        <title>On the chimeric nature, thermophilic origin, and phylogenetic placement of the Thermotogales.</title>
        <authorList>
            <person name="Zhaxybayeva O."/>
            <person name="Swithers K.S."/>
            <person name="Lapierre P."/>
            <person name="Fournier G.P."/>
            <person name="Bickhart D.M."/>
            <person name="DeBoy R.T."/>
            <person name="Nelson K.E."/>
            <person name="Nesbo C.L."/>
            <person name="Doolittle W.F."/>
            <person name="Gogarten J.P."/>
            <person name="Noll K.M."/>
        </authorList>
    </citation>
    <scope>NUCLEOTIDE SEQUENCE [LARGE SCALE GENOMIC DNA]</scope>
    <source>
        <strain evidence="3">ATCC 35602 / DSM 5306 / Rt17-B1</strain>
    </source>
</reference>
<dbReference type="OrthoDB" id="39482at2"/>
<sequence length="890" mass="98085">MNKRKQFSFLFFVLISAFFVQTFAALNTSGLWSTTKYSWVLPGKYGPGVIAKNGGNLLVLSKDGAVYELQMSGAMVALGQVSGINNVVAPPTYVENGSNKYLIWVTAQETAQNKLNVLKINGSFGTPESFNIDGSAYGLVAYANGANLVIITATMKGTVYKVTFDGTNFTPSSVTVGGPVKVPPLMSPSKDKVYILTQNGKFYSINVAAFSTPNLILSIGDEFSTPMAMDESGFIYALSTAGYLYKIDPSGSENHVRFLSASNSSGPLIDGEGYIYIFGDNGKVAALNKNLLKLGEYSIGQQITTTPAIVKGRDGITYLIIPSSSTGGTGKITILSFNPTRGVFSKEWEVTTTSTFPISAAVNVAPLGALHNDNYYFATATNDGTIYAWQFDAIGPYGVWAMYGQNINHTGFVDSASGSFKKRIFITAKEGFYGKELSGALFNNTGTYGLLYDAKLINPDNTIAVTLSNLRTNETNLAKIPEGIPGSQKLEVKFATPTGGLLLFTPSFSVQGGSKPTVDSTFTFRFWKTGQNEYEGSEGDNPAILTYMFNDRYLTVFTDATYTFYIYNKYPLQTNSEATDSIDVKFDYNTYRSNPNSAVHTVDANTNYQGQQWYAYKWVVYQWNPDDPRGFEKNTYYDKDSIRLPIKGPAYIEIYYAQLSATVTLLLPEFAIGKTRAYLFLDAATNSIAYNIDLKPLSGITIDSVLSEEFANNVSKVNSLSFVRPTELKYTLNSMENPLPGTTRVATIVVNLNFPEKTTFESNGDSLFLQKFDLYGYAQIQGQLVDPENLRAKRVFKTNKYLYVVGDFNGDFVVDINDWNLFVNVLGTTVSGNDLIYNIGPREDFNPPYPNYTNYRAGYLTDTTNDITESDLYYFTTMFGFAVPESERVK</sequence>
<dbReference type="InterPro" id="IPR015943">
    <property type="entry name" value="WD40/YVTN_repeat-like_dom_sf"/>
</dbReference>
<keyword evidence="3" id="KW-1185">Reference proteome</keyword>
<dbReference type="eggNOG" id="COG1520">
    <property type="taxonomic scope" value="Bacteria"/>
</dbReference>
<dbReference type="Gene3D" id="2.130.10.10">
    <property type="entry name" value="YVTN repeat-like/Quinoprotein amine dehydrogenase"/>
    <property type="match status" value="1"/>
</dbReference>
<dbReference type="Proteomes" id="UP000002415">
    <property type="component" value="Chromosome"/>
</dbReference>
<accession>A7HNA7</accession>
<protein>
    <submittedName>
        <fullName evidence="2">Uncharacterized protein</fullName>
    </submittedName>
</protein>
<gene>
    <name evidence="2" type="ordered locus">Fnod_1547</name>
</gene>
<keyword evidence="1" id="KW-0732">Signal</keyword>
<feature type="signal peptide" evidence="1">
    <location>
        <begin position="1"/>
        <end position="24"/>
    </location>
</feature>
<dbReference type="KEGG" id="fno:Fnod_1547"/>
<proteinExistence type="predicted"/>